<reference evidence="1 2" key="1">
    <citation type="journal article" date="2018" name="Mol. Biol. Evol.">
        <title>Broad Genomic Sampling Reveals a Smut Pathogenic Ancestry of the Fungal Clade Ustilaginomycotina.</title>
        <authorList>
            <person name="Kijpornyongpan T."/>
            <person name="Mondo S.J."/>
            <person name="Barry K."/>
            <person name="Sandor L."/>
            <person name="Lee J."/>
            <person name="Lipzen A."/>
            <person name="Pangilinan J."/>
            <person name="LaButti K."/>
            <person name="Hainaut M."/>
            <person name="Henrissat B."/>
            <person name="Grigoriev I.V."/>
            <person name="Spatafora J.W."/>
            <person name="Aime M.C."/>
        </authorList>
    </citation>
    <scope>NUCLEOTIDE SEQUENCE [LARGE SCALE GENOMIC DNA]</scope>
    <source>
        <strain evidence="1 2">SA 807</strain>
    </source>
</reference>
<protein>
    <submittedName>
        <fullName evidence="1">Uncharacterized protein</fullName>
    </submittedName>
</protein>
<evidence type="ECO:0000313" key="2">
    <source>
        <dbReference type="Proteomes" id="UP000245626"/>
    </source>
</evidence>
<accession>A0ACD0P0H7</accession>
<dbReference type="EMBL" id="KZ819832">
    <property type="protein sequence ID" value="PWN51584.1"/>
    <property type="molecule type" value="Genomic_DNA"/>
</dbReference>
<proteinExistence type="predicted"/>
<gene>
    <name evidence="1" type="ORF">IE53DRAFT_45311</name>
</gene>
<name>A0ACD0P0H7_9BASI</name>
<keyword evidence="2" id="KW-1185">Reference proteome</keyword>
<dbReference type="Proteomes" id="UP000245626">
    <property type="component" value="Unassembled WGS sequence"/>
</dbReference>
<evidence type="ECO:0000313" key="1">
    <source>
        <dbReference type="EMBL" id="PWN51584.1"/>
    </source>
</evidence>
<organism evidence="1 2">
    <name type="scientific">Violaceomyces palustris</name>
    <dbReference type="NCBI Taxonomy" id="1673888"/>
    <lineage>
        <taxon>Eukaryota</taxon>
        <taxon>Fungi</taxon>
        <taxon>Dikarya</taxon>
        <taxon>Basidiomycota</taxon>
        <taxon>Ustilaginomycotina</taxon>
        <taxon>Ustilaginomycetes</taxon>
        <taxon>Violaceomycetales</taxon>
        <taxon>Violaceomycetaceae</taxon>
        <taxon>Violaceomyces</taxon>
    </lineage>
</organism>
<sequence>MAVWLRLRGKDGDFVQLFYFFIIASFASRRWVLGIVRICGMGGLGKKGGKELCYRTEHALLQGGHVCLPLPPKRRRLERKEDGRRRKNGKKKVQKGEVSARSSIHSSSSSSSSSLPLRFSFTVFPARKRTVTWSKSELGEGSEEWTRGCDLG</sequence>